<dbReference type="EMBL" id="MU394326">
    <property type="protein sequence ID" value="KAI6085341.1"/>
    <property type="molecule type" value="Genomic_DNA"/>
</dbReference>
<sequence length="416" mass="47626">MVSSYIEPFMGRLYCPDHGRLTCSVCLHSINSVNGFIPTPDSSSVFTCAESAHSVEPTFERFKPTYAFFGFHDGLSPDERKKYKTDNKNPQIAFKEVETPIHDCRECGLMYWKQGGPGYADIHPSHVAGDGNRYIVAFVEPFKFERRLDKVVCTANFWSSVENTKLARVYEVFSRPDDGTADWNLDNVQISALVQLLHMVEQVIIPHRKKLIEDFVYANSEYFIGKSRRFQLIVVTTMSEDCLDLLLRAHKLKYSKSRKAFIERNALGLVSKKYTVTDERRRQIVYFLRMVKKLAVDGIEVLWSSGKPDERFYEARRVFLNQPSTLTKPQNVFPQETKCGVELEPNETQDVADEDLLEDDSLDALPPREGFDAVEYSHNVGLGIYVPGEPSERDDFENYSLLFESFTGYPAPLPPM</sequence>
<protein>
    <submittedName>
        <fullName evidence="1">Uncharacterized protein</fullName>
    </submittedName>
</protein>
<name>A0ACC0CYI4_9PEZI</name>
<gene>
    <name evidence="1" type="ORF">F4821DRAFT_279303</name>
</gene>
<dbReference type="Proteomes" id="UP001497680">
    <property type="component" value="Unassembled WGS sequence"/>
</dbReference>
<evidence type="ECO:0000313" key="2">
    <source>
        <dbReference type="Proteomes" id="UP001497680"/>
    </source>
</evidence>
<keyword evidence="2" id="KW-1185">Reference proteome</keyword>
<accession>A0ACC0CYI4</accession>
<comment type="caution">
    <text evidence="1">The sequence shown here is derived from an EMBL/GenBank/DDBJ whole genome shotgun (WGS) entry which is preliminary data.</text>
</comment>
<evidence type="ECO:0000313" key="1">
    <source>
        <dbReference type="EMBL" id="KAI6085341.1"/>
    </source>
</evidence>
<proteinExistence type="predicted"/>
<organism evidence="1 2">
    <name type="scientific">Hypoxylon rubiginosum</name>
    <dbReference type="NCBI Taxonomy" id="110542"/>
    <lineage>
        <taxon>Eukaryota</taxon>
        <taxon>Fungi</taxon>
        <taxon>Dikarya</taxon>
        <taxon>Ascomycota</taxon>
        <taxon>Pezizomycotina</taxon>
        <taxon>Sordariomycetes</taxon>
        <taxon>Xylariomycetidae</taxon>
        <taxon>Xylariales</taxon>
        <taxon>Hypoxylaceae</taxon>
        <taxon>Hypoxylon</taxon>
    </lineage>
</organism>
<reference evidence="1 2" key="1">
    <citation type="journal article" date="2022" name="New Phytol.">
        <title>Ecological generalism drives hyperdiversity of secondary metabolite gene clusters in xylarialean endophytes.</title>
        <authorList>
            <person name="Franco M.E.E."/>
            <person name="Wisecaver J.H."/>
            <person name="Arnold A.E."/>
            <person name="Ju Y.M."/>
            <person name="Slot J.C."/>
            <person name="Ahrendt S."/>
            <person name="Moore L.P."/>
            <person name="Eastman K.E."/>
            <person name="Scott K."/>
            <person name="Konkel Z."/>
            <person name="Mondo S.J."/>
            <person name="Kuo A."/>
            <person name="Hayes R.D."/>
            <person name="Haridas S."/>
            <person name="Andreopoulos B."/>
            <person name="Riley R."/>
            <person name="LaButti K."/>
            <person name="Pangilinan J."/>
            <person name="Lipzen A."/>
            <person name="Amirebrahimi M."/>
            <person name="Yan J."/>
            <person name="Adam C."/>
            <person name="Keymanesh K."/>
            <person name="Ng V."/>
            <person name="Louie K."/>
            <person name="Northen T."/>
            <person name="Drula E."/>
            <person name="Henrissat B."/>
            <person name="Hsieh H.M."/>
            <person name="Youens-Clark K."/>
            <person name="Lutzoni F."/>
            <person name="Miadlikowska J."/>
            <person name="Eastwood D.C."/>
            <person name="Hamelin R.C."/>
            <person name="Grigoriev I.V."/>
            <person name="U'Ren J.M."/>
        </authorList>
    </citation>
    <scope>NUCLEOTIDE SEQUENCE [LARGE SCALE GENOMIC DNA]</scope>
    <source>
        <strain evidence="1 2">ER1909</strain>
    </source>
</reference>